<name>A0A371PF45_9BACL</name>
<dbReference type="InterPro" id="IPR003961">
    <property type="entry name" value="FN3_dom"/>
</dbReference>
<dbReference type="InterPro" id="IPR036116">
    <property type="entry name" value="FN3_sf"/>
</dbReference>
<dbReference type="PROSITE" id="PS50853">
    <property type="entry name" value="FN3"/>
    <property type="match status" value="1"/>
</dbReference>
<dbReference type="CDD" id="cd00063">
    <property type="entry name" value="FN3"/>
    <property type="match status" value="1"/>
</dbReference>
<organism evidence="3 4">
    <name type="scientific">Paenibacillus paeoniae</name>
    <dbReference type="NCBI Taxonomy" id="2292705"/>
    <lineage>
        <taxon>Bacteria</taxon>
        <taxon>Bacillati</taxon>
        <taxon>Bacillota</taxon>
        <taxon>Bacilli</taxon>
        <taxon>Bacillales</taxon>
        <taxon>Paenibacillaceae</taxon>
        <taxon>Paenibacillus</taxon>
    </lineage>
</organism>
<dbReference type="SUPFAM" id="SSF51445">
    <property type="entry name" value="(Trans)glycosidases"/>
    <property type="match status" value="1"/>
</dbReference>
<comment type="caution">
    <text evidence="3">The sequence shown here is derived from an EMBL/GenBank/DDBJ whole genome shotgun (WGS) entry which is preliminary data.</text>
</comment>
<dbReference type="InterPro" id="IPR017853">
    <property type="entry name" value="GH"/>
</dbReference>
<dbReference type="Proteomes" id="UP000261905">
    <property type="component" value="Unassembled WGS sequence"/>
</dbReference>
<protein>
    <submittedName>
        <fullName evidence="3">DUF4434 domain-containing protein</fullName>
    </submittedName>
</protein>
<dbReference type="SMART" id="SM00060">
    <property type="entry name" value="FN3"/>
    <property type="match status" value="1"/>
</dbReference>
<dbReference type="SUPFAM" id="SSF49265">
    <property type="entry name" value="Fibronectin type III"/>
    <property type="match status" value="1"/>
</dbReference>
<dbReference type="Gene3D" id="2.60.40.10">
    <property type="entry name" value="Immunoglobulins"/>
    <property type="match status" value="1"/>
</dbReference>
<dbReference type="Gene3D" id="3.20.20.80">
    <property type="entry name" value="Glycosidases"/>
    <property type="match status" value="1"/>
</dbReference>
<keyword evidence="1" id="KW-0812">Transmembrane</keyword>
<evidence type="ECO:0000259" key="2">
    <source>
        <dbReference type="PROSITE" id="PS50853"/>
    </source>
</evidence>
<sequence length="518" mass="57794">MKKILKKRDIRIQWINALCIMMIVVWCIPFELGQVHAAGSNLFDGKSYTFSMTANTSIPDTHGMELTDGITAALLLTDTPIPACYVTMTMPGTPGSWSFVDERSVLETEPVNTGVLKLNGSFLQPELGDHWSQAQWEKEFQYMKDVGMDHLILQWSANTEFGTAVYPTTVAGLTQSSSQDVVAKALQMGEKYDFDIYMGLQLNHEWFSNYTNNVAWLEEEADIAGDLIEDLWNQYGSYDSFKGWYLSFEVDNSNLPDITSWQRMAEFYNDVTTVAHTVSPGLPIMISPFYNVSGGLMPSGWETMWSYILSHTDIDIIALQDGIGAGHAATSDLDSWFAATKRAIASSSPSTALWADTETFNIDFRPMDMRIMLDNMLVVEPYVSHYTSFSFNHYMSPQTVNPLYYKTYADYLATGMMDTAAPRIPTRLTANVIDSMTIHLNWGSSTDNTGVVGYQIYRNGEHVHSSYATAASFVDKQLTPGTSYTYAVRAFDAAGNLSPLTAAVSAATPTRMIYPNLW</sequence>
<keyword evidence="1" id="KW-1133">Transmembrane helix</keyword>
<keyword evidence="4" id="KW-1185">Reference proteome</keyword>
<dbReference type="RefSeq" id="WP_116047257.1">
    <property type="nucleotide sequence ID" value="NZ_QUBQ01000003.1"/>
</dbReference>
<gene>
    <name evidence="3" type="ORF">DX130_16380</name>
</gene>
<feature type="transmembrane region" description="Helical" evidence="1">
    <location>
        <begin position="12"/>
        <end position="32"/>
    </location>
</feature>
<accession>A0A371PF45</accession>
<keyword evidence="1" id="KW-0472">Membrane</keyword>
<dbReference type="Pfam" id="PF00041">
    <property type="entry name" value="fn3"/>
    <property type="match status" value="1"/>
</dbReference>
<evidence type="ECO:0000313" key="3">
    <source>
        <dbReference type="EMBL" id="REK74128.1"/>
    </source>
</evidence>
<feature type="domain" description="Fibronectin type-III" evidence="2">
    <location>
        <begin position="424"/>
        <end position="511"/>
    </location>
</feature>
<evidence type="ECO:0000313" key="4">
    <source>
        <dbReference type="Proteomes" id="UP000261905"/>
    </source>
</evidence>
<dbReference type="InterPro" id="IPR027849">
    <property type="entry name" value="DUF4434"/>
</dbReference>
<dbReference type="EMBL" id="QUBQ01000003">
    <property type="protein sequence ID" value="REK74128.1"/>
    <property type="molecule type" value="Genomic_DNA"/>
</dbReference>
<proteinExistence type="predicted"/>
<reference evidence="3 4" key="1">
    <citation type="submission" date="2018-08" db="EMBL/GenBank/DDBJ databases">
        <title>Paenibacillus sp. M4BSY-1, whole genome shotgun sequence.</title>
        <authorList>
            <person name="Tuo L."/>
        </authorList>
    </citation>
    <scope>NUCLEOTIDE SEQUENCE [LARGE SCALE GENOMIC DNA]</scope>
    <source>
        <strain evidence="3 4">M4BSY-1</strain>
    </source>
</reference>
<dbReference type="Pfam" id="PF14488">
    <property type="entry name" value="DUF4434"/>
    <property type="match status" value="1"/>
</dbReference>
<dbReference type="InterPro" id="IPR013783">
    <property type="entry name" value="Ig-like_fold"/>
</dbReference>
<evidence type="ECO:0000256" key="1">
    <source>
        <dbReference type="SAM" id="Phobius"/>
    </source>
</evidence>
<dbReference type="OrthoDB" id="6044697at2"/>
<dbReference type="AlphaFoldDB" id="A0A371PF45"/>